<evidence type="ECO:0000313" key="1">
    <source>
        <dbReference type="EMBL" id="QTD48458.1"/>
    </source>
</evidence>
<accession>A0A8A4TI53</accession>
<dbReference type="Proteomes" id="UP000663929">
    <property type="component" value="Chromosome"/>
</dbReference>
<dbReference type="KEGG" id="scor:J3U87_23005"/>
<proteinExistence type="predicted"/>
<reference evidence="1" key="1">
    <citation type="submission" date="2021-03" db="EMBL/GenBank/DDBJ databases">
        <title>Acanthopleuribacteraceae sp. M133.</title>
        <authorList>
            <person name="Wang G."/>
        </authorList>
    </citation>
    <scope>NUCLEOTIDE SEQUENCE</scope>
    <source>
        <strain evidence="1">M133</strain>
    </source>
</reference>
<organism evidence="1 2">
    <name type="scientific">Sulfidibacter corallicola</name>
    <dbReference type="NCBI Taxonomy" id="2818388"/>
    <lineage>
        <taxon>Bacteria</taxon>
        <taxon>Pseudomonadati</taxon>
        <taxon>Acidobacteriota</taxon>
        <taxon>Holophagae</taxon>
        <taxon>Acanthopleuribacterales</taxon>
        <taxon>Acanthopleuribacteraceae</taxon>
        <taxon>Sulfidibacter</taxon>
    </lineage>
</organism>
<dbReference type="AlphaFoldDB" id="A0A8A4TI53"/>
<dbReference type="RefSeq" id="WP_237378110.1">
    <property type="nucleotide sequence ID" value="NZ_CP071793.1"/>
</dbReference>
<sequence length="135" mass="14222">MSEFVSKDGTWSIAVTSPSRADTPVLKIPNLTQGNVIRITANFFGSPDSGFYYDVKSTNNDVTAMSPTGGLIQGAGGWQACTRIVFFKVTNISSQTGVEDADFEVLFSQGDLDGKGRLSNFLLGGEVVSTVTAGA</sequence>
<protein>
    <submittedName>
        <fullName evidence="1">Uncharacterized protein</fullName>
    </submittedName>
</protein>
<gene>
    <name evidence="1" type="ORF">J3U87_23005</name>
</gene>
<evidence type="ECO:0000313" key="2">
    <source>
        <dbReference type="Proteomes" id="UP000663929"/>
    </source>
</evidence>
<name>A0A8A4TI53_SULCO</name>
<keyword evidence="2" id="KW-1185">Reference proteome</keyword>
<dbReference type="EMBL" id="CP071793">
    <property type="protein sequence ID" value="QTD48458.1"/>
    <property type="molecule type" value="Genomic_DNA"/>
</dbReference>